<dbReference type="AlphaFoldDB" id="A0A5B9MDG7"/>
<dbReference type="Proteomes" id="UP000321353">
    <property type="component" value="Chromosome"/>
</dbReference>
<organism evidence="2 3">
    <name type="scientific">Stieleria maiorica</name>
    <dbReference type="NCBI Taxonomy" id="2795974"/>
    <lineage>
        <taxon>Bacteria</taxon>
        <taxon>Pseudomonadati</taxon>
        <taxon>Planctomycetota</taxon>
        <taxon>Planctomycetia</taxon>
        <taxon>Pirellulales</taxon>
        <taxon>Pirellulaceae</taxon>
        <taxon>Stieleria</taxon>
    </lineage>
</organism>
<gene>
    <name evidence="2" type="ORF">Mal15_33660</name>
</gene>
<keyword evidence="3" id="KW-1185">Reference proteome</keyword>
<dbReference type="KEGG" id="smam:Mal15_33660"/>
<evidence type="ECO:0000313" key="3">
    <source>
        <dbReference type="Proteomes" id="UP000321353"/>
    </source>
</evidence>
<protein>
    <submittedName>
        <fullName evidence="2">Uncharacterized protein</fullName>
    </submittedName>
</protein>
<evidence type="ECO:0000313" key="2">
    <source>
        <dbReference type="EMBL" id="QEF99302.1"/>
    </source>
</evidence>
<feature type="region of interest" description="Disordered" evidence="1">
    <location>
        <begin position="1"/>
        <end position="61"/>
    </location>
</feature>
<feature type="compositionally biased region" description="Basic and acidic residues" evidence="1">
    <location>
        <begin position="32"/>
        <end position="45"/>
    </location>
</feature>
<dbReference type="EMBL" id="CP036264">
    <property type="protein sequence ID" value="QEF99302.1"/>
    <property type="molecule type" value="Genomic_DNA"/>
</dbReference>
<reference evidence="2 3" key="1">
    <citation type="submission" date="2019-02" db="EMBL/GenBank/DDBJ databases">
        <title>Planctomycetal bacteria perform biofilm scaping via a novel small molecule.</title>
        <authorList>
            <person name="Jeske O."/>
            <person name="Boedeker C."/>
            <person name="Wiegand S."/>
            <person name="Breitling P."/>
            <person name="Kallscheuer N."/>
            <person name="Jogler M."/>
            <person name="Rohde M."/>
            <person name="Petersen J."/>
            <person name="Medema M.H."/>
            <person name="Surup F."/>
            <person name="Jogler C."/>
        </authorList>
    </citation>
    <scope>NUCLEOTIDE SEQUENCE [LARGE SCALE GENOMIC DNA]</scope>
    <source>
        <strain evidence="2 3">Mal15</strain>
    </source>
</reference>
<sequence length="61" mass="6678">MAEDENESTDFAVVQNSSEITPRWMVDSRQPSGDETRVTSADSRKRSGPSVYGRPSVYGGP</sequence>
<evidence type="ECO:0000256" key="1">
    <source>
        <dbReference type="SAM" id="MobiDB-lite"/>
    </source>
</evidence>
<name>A0A5B9MDG7_9BACT</name>
<proteinExistence type="predicted"/>
<accession>A0A5B9MDG7</accession>